<evidence type="ECO:0000313" key="3">
    <source>
        <dbReference type="EMBL" id="TYR72634.1"/>
    </source>
</evidence>
<sequence>MKVRISFLVMMAFLFIKLPLAVWAAPNDGIYIGGEVKKYYALIEFMNEDSLKKTSEMNTAGLKNVYLYQDGYIASALDILYKDGLSNAQEEYHNGFLNDLYIRVDGSSYSPEGQKAGEKKLEDEAGNEYLISGEEGVIDHITIVNDDSINIDEVLNSEASTTSISAPIKINFGNEGGSENKVSIKTSFHEQPDKVLLIDKETNVKKWTPFINDENTNETTFYLNESTTILPIKNKVESTFSTASLKEYDKAFNILKNENLNLKVELSYFKNNKLAEIWDGSDGLPELFYEVKKSDNPKQVLWSKEIDYKDMLIQENFPESGAYIIEIKEKDYWFDDSVWEQEVFIENESVLFSDSEIQEMAQTYAPILLRHKEEEYYPVSLKYIFNDTLEENKLGNIQFTTIFGGVKVPFEDLGKFMPYNGHSESLMDMKSSNVTGEKSLSNLTGSAEESVVYYSYLERGDQFYINYHFLYPFDPKTGNSTDPSTFGHNFDRESVSLVFNKDTKKPTRLVYGAHMEGQPIHLATPGLFNDQEWSSGRVSVPFDQNLPKYHSHPILAMAKGAHALYPVSGNYQVYGISSEPAGITSLEDFESALSNLLLPEEMDIRSNRNYKLLSMNLNNLTSNLDLEDELSYNSFLTFSGEWVDVKGPANAKFPPFTAREKHITEWTALCTSNSDPDECAHSWEWNNIPELAADITNDVEQYFDEHYSIYQGPQDDTLFEIPSGLIHTKILELGGNDKVKLHDTAIEDTVLIKQANSYDMHLVTMPSNVNTAGKSVEQIINYSKAIVTIKDYFKEETAKIENIEYSNNTFWDIHNGVLTIASDTYFVGINKWSSFNESLIVDGKNILN</sequence>
<gene>
    <name evidence="3" type="ORF">FZC79_22150</name>
</gene>
<evidence type="ECO:0000259" key="2">
    <source>
        <dbReference type="Pfam" id="PF06594"/>
    </source>
</evidence>
<proteinExistence type="predicted"/>
<accession>A0A5D4K5S0</accession>
<dbReference type="Pfam" id="PF06594">
    <property type="entry name" value="HCBP_related"/>
    <property type="match status" value="1"/>
</dbReference>
<keyword evidence="1" id="KW-0732">Signal</keyword>
<name>A0A5D4K5S0_9BACI</name>
<dbReference type="RefSeq" id="WP_148948828.1">
    <property type="nucleotide sequence ID" value="NZ_VTEH01000029.1"/>
</dbReference>
<comment type="caution">
    <text evidence="3">The sequence shown here is derived from an EMBL/GenBank/DDBJ whole genome shotgun (WGS) entry which is preliminary data.</text>
</comment>
<protein>
    <recommendedName>
        <fullName evidence="2">Haemolysin-type calcium binding-related domain-containing protein</fullName>
    </recommendedName>
</protein>
<evidence type="ECO:0000256" key="1">
    <source>
        <dbReference type="SAM" id="SignalP"/>
    </source>
</evidence>
<feature type="chain" id="PRO_5023113767" description="Haemolysin-type calcium binding-related domain-containing protein" evidence="1">
    <location>
        <begin position="25"/>
        <end position="848"/>
    </location>
</feature>
<evidence type="ECO:0000313" key="4">
    <source>
        <dbReference type="Proteomes" id="UP000323317"/>
    </source>
</evidence>
<reference evidence="3 4" key="1">
    <citation type="submission" date="2019-08" db="EMBL/GenBank/DDBJ databases">
        <title>Bacillus genomes from the desert of Cuatro Cienegas, Coahuila.</title>
        <authorList>
            <person name="Olmedo-Alvarez G."/>
        </authorList>
    </citation>
    <scope>NUCLEOTIDE SEQUENCE [LARGE SCALE GENOMIC DNA]</scope>
    <source>
        <strain evidence="3 4">CH40_1T</strain>
    </source>
</reference>
<dbReference type="InterPro" id="IPR010566">
    <property type="entry name" value="Haemolys_ca-bd"/>
</dbReference>
<feature type="signal peptide" evidence="1">
    <location>
        <begin position="1"/>
        <end position="24"/>
    </location>
</feature>
<dbReference type="AlphaFoldDB" id="A0A5D4K5S0"/>
<organism evidence="3 4">
    <name type="scientific">Rossellomorea vietnamensis</name>
    <dbReference type="NCBI Taxonomy" id="218284"/>
    <lineage>
        <taxon>Bacteria</taxon>
        <taxon>Bacillati</taxon>
        <taxon>Bacillota</taxon>
        <taxon>Bacilli</taxon>
        <taxon>Bacillales</taxon>
        <taxon>Bacillaceae</taxon>
        <taxon>Rossellomorea</taxon>
    </lineage>
</organism>
<dbReference type="Proteomes" id="UP000323317">
    <property type="component" value="Unassembled WGS sequence"/>
</dbReference>
<dbReference type="EMBL" id="VTEH01000029">
    <property type="protein sequence ID" value="TYR72634.1"/>
    <property type="molecule type" value="Genomic_DNA"/>
</dbReference>
<feature type="domain" description="Haemolysin-type calcium binding-related" evidence="2">
    <location>
        <begin position="787"/>
        <end position="813"/>
    </location>
</feature>